<evidence type="ECO:0000313" key="3">
    <source>
        <dbReference type="Proteomes" id="UP001589609"/>
    </source>
</evidence>
<reference evidence="2 3" key="1">
    <citation type="submission" date="2024-09" db="EMBL/GenBank/DDBJ databases">
        <authorList>
            <person name="Sun Q."/>
            <person name="Mori K."/>
        </authorList>
    </citation>
    <scope>NUCLEOTIDE SEQUENCE [LARGE SCALE GENOMIC DNA]</scope>
    <source>
        <strain evidence="2 3">JCM 11201</strain>
    </source>
</reference>
<gene>
    <name evidence="2" type="ORF">ACFFMS_03425</name>
</gene>
<proteinExistence type="predicted"/>
<dbReference type="RefSeq" id="WP_379947903.1">
    <property type="nucleotide sequence ID" value="NZ_JBHMAF010000017.1"/>
</dbReference>
<keyword evidence="3" id="KW-1185">Reference proteome</keyword>
<name>A0ABV5WAJ7_9BACI</name>
<accession>A0ABV5WAJ7</accession>
<keyword evidence="1" id="KW-0472">Membrane</keyword>
<keyword evidence="1" id="KW-1133">Transmembrane helix</keyword>
<dbReference type="Proteomes" id="UP001589609">
    <property type="component" value="Unassembled WGS sequence"/>
</dbReference>
<sequence>MLFLYFTLIRFTNLFVTRYRSLLFERRWKEWIVGVLFFAAPWWLSCLVGSFTLFALSQHTGEHWKGFANQPILRLPVQEGRAILVGRRARIYTLVPALVLYSIIGTSLLSIWVGIVLFLLVAGTLVRYAFIGSSYGQSKKRKEQPLPFIIV</sequence>
<evidence type="ECO:0000313" key="2">
    <source>
        <dbReference type="EMBL" id="MFB9757592.1"/>
    </source>
</evidence>
<evidence type="ECO:0000256" key="1">
    <source>
        <dbReference type="SAM" id="Phobius"/>
    </source>
</evidence>
<comment type="caution">
    <text evidence="2">The sequence shown here is derived from an EMBL/GenBank/DDBJ whole genome shotgun (WGS) entry which is preliminary data.</text>
</comment>
<feature type="transmembrane region" description="Helical" evidence="1">
    <location>
        <begin position="31"/>
        <end position="56"/>
    </location>
</feature>
<organism evidence="2 3">
    <name type="scientific">Ectobacillus funiculus</name>
    <dbReference type="NCBI Taxonomy" id="137993"/>
    <lineage>
        <taxon>Bacteria</taxon>
        <taxon>Bacillati</taxon>
        <taxon>Bacillota</taxon>
        <taxon>Bacilli</taxon>
        <taxon>Bacillales</taxon>
        <taxon>Bacillaceae</taxon>
        <taxon>Ectobacillus</taxon>
    </lineage>
</organism>
<protein>
    <submittedName>
        <fullName evidence="2">Uncharacterized protein</fullName>
    </submittedName>
</protein>
<feature type="transmembrane region" description="Helical" evidence="1">
    <location>
        <begin position="111"/>
        <end position="131"/>
    </location>
</feature>
<keyword evidence="1" id="KW-0812">Transmembrane</keyword>
<dbReference type="EMBL" id="JBHMAF010000017">
    <property type="protein sequence ID" value="MFB9757592.1"/>
    <property type="molecule type" value="Genomic_DNA"/>
</dbReference>